<feature type="signal peptide" evidence="1">
    <location>
        <begin position="1"/>
        <end position="22"/>
    </location>
</feature>
<reference evidence="2 3" key="1">
    <citation type="submission" date="2020-03" db="EMBL/GenBank/DDBJ databases">
        <title>Whole genome shotgun sequence of Phytohabitans flavus NBRC 107702.</title>
        <authorList>
            <person name="Komaki H."/>
            <person name="Tamura T."/>
        </authorList>
    </citation>
    <scope>NUCLEOTIDE SEQUENCE [LARGE SCALE GENOMIC DNA]</scope>
    <source>
        <strain evidence="2 3">NBRC 107702</strain>
    </source>
</reference>
<name>A0A6F8XNA6_9ACTN</name>
<dbReference type="KEGG" id="pfla:Pflav_016580"/>
<dbReference type="PROSITE" id="PS51257">
    <property type="entry name" value="PROKAR_LIPOPROTEIN"/>
    <property type="match status" value="1"/>
</dbReference>
<dbReference type="AlphaFoldDB" id="A0A6F8XNA6"/>
<sequence length="391" mass="41041">MPPHKRVLITITASLLVGALMACTSADDGNDAPGADAGSGQKGPAAEFRDQNLLVTAVCSAGADGGWRVSVDGWDPKTWTHEAQATFAVPATVVATKQTSGPRSALTALCTPSDYGPLGQSARDGEGDTAVVRMVRSLFDRDFTRLAVVIQDEDGGPGHVGYVDRGGQLTDLTATDTGFGSTPNESYAVLSPDGAEVWFTYWDTQVGTKIGSRAVAGDHKRIERAGKVPNGRPLFLVGDPVRAVVGYDIAVSPDGRRFSSTYAPEGVFAVPDQSTALTDSSSKAGDNMCSDAVGWLDDDTLLCPFGNGSLAALDVDGGTSTPRGPILPDNDRETTGMVISPDGSQVVFLSAFEKEREYWISATQPSSTPQKVEQSGAFSVLGDTAIFIEWR</sequence>
<gene>
    <name evidence="2" type="ORF">Pflav_016580</name>
</gene>
<protein>
    <recommendedName>
        <fullName evidence="4">Lipoprotein</fullName>
    </recommendedName>
</protein>
<dbReference type="SUPFAM" id="SSF82171">
    <property type="entry name" value="DPP6 N-terminal domain-like"/>
    <property type="match status" value="1"/>
</dbReference>
<keyword evidence="3" id="KW-1185">Reference proteome</keyword>
<evidence type="ECO:0000256" key="1">
    <source>
        <dbReference type="SAM" id="SignalP"/>
    </source>
</evidence>
<keyword evidence="1" id="KW-0732">Signal</keyword>
<accession>A0A6F8XNA6</accession>
<evidence type="ECO:0000313" key="3">
    <source>
        <dbReference type="Proteomes" id="UP000502508"/>
    </source>
</evidence>
<feature type="chain" id="PRO_5026128781" description="Lipoprotein" evidence="1">
    <location>
        <begin position="23"/>
        <end position="391"/>
    </location>
</feature>
<dbReference type="EMBL" id="AP022870">
    <property type="protein sequence ID" value="BCB75248.1"/>
    <property type="molecule type" value="Genomic_DNA"/>
</dbReference>
<dbReference type="Proteomes" id="UP000502508">
    <property type="component" value="Chromosome"/>
</dbReference>
<evidence type="ECO:0008006" key="4">
    <source>
        <dbReference type="Google" id="ProtNLM"/>
    </source>
</evidence>
<organism evidence="2 3">
    <name type="scientific">Phytohabitans flavus</name>
    <dbReference type="NCBI Taxonomy" id="1076124"/>
    <lineage>
        <taxon>Bacteria</taxon>
        <taxon>Bacillati</taxon>
        <taxon>Actinomycetota</taxon>
        <taxon>Actinomycetes</taxon>
        <taxon>Micromonosporales</taxon>
        <taxon>Micromonosporaceae</taxon>
    </lineage>
</organism>
<reference evidence="2 3" key="2">
    <citation type="submission" date="2020-03" db="EMBL/GenBank/DDBJ databases">
        <authorList>
            <person name="Ichikawa N."/>
            <person name="Kimura A."/>
            <person name="Kitahashi Y."/>
            <person name="Uohara A."/>
        </authorList>
    </citation>
    <scope>NUCLEOTIDE SEQUENCE [LARGE SCALE GENOMIC DNA]</scope>
    <source>
        <strain evidence="2 3">NBRC 107702</strain>
    </source>
</reference>
<dbReference type="RefSeq" id="WP_173034924.1">
    <property type="nucleotide sequence ID" value="NZ_AP022870.1"/>
</dbReference>
<proteinExistence type="predicted"/>
<evidence type="ECO:0000313" key="2">
    <source>
        <dbReference type="EMBL" id="BCB75248.1"/>
    </source>
</evidence>